<dbReference type="NCBIfam" id="TIGR00331">
    <property type="entry name" value="hrcA"/>
    <property type="match status" value="1"/>
</dbReference>
<dbReference type="GO" id="GO:0003677">
    <property type="term" value="F:DNA binding"/>
    <property type="evidence" value="ECO:0007669"/>
    <property type="project" value="InterPro"/>
</dbReference>
<dbReference type="Gene3D" id="3.30.450.40">
    <property type="match status" value="1"/>
</dbReference>
<name>A0A809RMS6_9PROT</name>
<evidence type="ECO:0000256" key="1">
    <source>
        <dbReference type="ARBA" id="ARBA00022491"/>
    </source>
</evidence>
<dbReference type="InterPro" id="IPR036388">
    <property type="entry name" value="WH-like_DNA-bd_sf"/>
</dbReference>
<dbReference type="GO" id="GO:0045892">
    <property type="term" value="P:negative regulation of DNA-templated transcription"/>
    <property type="evidence" value="ECO:0007669"/>
    <property type="project" value="UniProtKB-UniRule"/>
</dbReference>
<dbReference type="InterPro" id="IPR036390">
    <property type="entry name" value="WH_DNA-bd_sf"/>
</dbReference>
<evidence type="ECO:0000256" key="4">
    <source>
        <dbReference type="ARBA" id="ARBA00023163"/>
    </source>
</evidence>
<keyword evidence="9" id="KW-1185">Reference proteome</keyword>
<dbReference type="InterPro" id="IPR023120">
    <property type="entry name" value="WHTH_transcript_rep_HrcA_IDD"/>
</dbReference>
<keyword evidence="4 5" id="KW-0804">Transcription</keyword>
<accession>A0A809RMS6</accession>
<dbReference type="SUPFAM" id="SSF46785">
    <property type="entry name" value="Winged helix' DNA-binding domain"/>
    <property type="match status" value="1"/>
</dbReference>
<comment type="function">
    <text evidence="5">Negative regulator of class I heat shock genes (grpE-dnaK-dnaJ and groELS operons). Prevents heat-shock induction of these operons.</text>
</comment>
<evidence type="ECO:0000256" key="2">
    <source>
        <dbReference type="ARBA" id="ARBA00023015"/>
    </source>
</evidence>
<proteinExistence type="inferred from homology"/>
<comment type="similarity">
    <text evidence="5">Belongs to the HrcA family.</text>
</comment>
<dbReference type="SUPFAM" id="SSF55781">
    <property type="entry name" value="GAF domain-like"/>
    <property type="match status" value="1"/>
</dbReference>
<dbReference type="PANTHER" id="PTHR34824">
    <property type="entry name" value="HEAT-INDUCIBLE TRANSCRIPTION REPRESSOR HRCA"/>
    <property type="match status" value="1"/>
</dbReference>
<organism evidence="8 9">
    <name type="scientific">Sulfuriferula nivalis</name>
    <dbReference type="NCBI Taxonomy" id="2675298"/>
    <lineage>
        <taxon>Bacteria</taxon>
        <taxon>Pseudomonadati</taxon>
        <taxon>Pseudomonadota</taxon>
        <taxon>Betaproteobacteria</taxon>
        <taxon>Nitrosomonadales</taxon>
        <taxon>Sulfuricellaceae</taxon>
        <taxon>Sulfuriferula</taxon>
    </lineage>
</organism>
<dbReference type="InterPro" id="IPR005104">
    <property type="entry name" value="WHTH_HrcA_DNA-bd"/>
</dbReference>
<evidence type="ECO:0000313" key="8">
    <source>
        <dbReference type="EMBL" id="BBP00101.1"/>
    </source>
</evidence>
<dbReference type="KEGG" id="sniv:SFSGTM_08090"/>
<dbReference type="PIRSF" id="PIRSF005485">
    <property type="entry name" value="HrcA"/>
    <property type="match status" value="1"/>
</dbReference>
<feature type="domain" description="Winged helix-turn-helix transcription repressor HrcA DNA-binding" evidence="7">
    <location>
        <begin position="1"/>
        <end position="73"/>
    </location>
</feature>
<dbReference type="InterPro" id="IPR021153">
    <property type="entry name" value="HrcA_C"/>
</dbReference>
<dbReference type="RefSeq" id="WP_162084068.1">
    <property type="nucleotide sequence ID" value="NZ_AP021881.1"/>
</dbReference>
<dbReference type="InterPro" id="IPR002571">
    <property type="entry name" value="HrcA"/>
</dbReference>
<evidence type="ECO:0000256" key="5">
    <source>
        <dbReference type="HAMAP-Rule" id="MF_00081"/>
    </source>
</evidence>
<keyword evidence="3 5" id="KW-0346">Stress response</keyword>
<evidence type="ECO:0000259" key="6">
    <source>
        <dbReference type="Pfam" id="PF01628"/>
    </source>
</evidence>
<evidence type="ECO:0000256" key="3">
    <source>
        <dbReference type="ARBA" id="ARBA00023016"/>
    </source>
</evidence>
<dbReference type="Proteomes" id="UP000463939">
    <property type="component" value="Chromosome"/>
</dbReference>
<dbReference type="PANTHER" id="PTHR34824:SF1">
    <property type="entry name" value="HEAT-INDUCIBLE TRANSCRIPTION REPRESSOR HRCA"/>
    <property type="match status" value="1"/>
</dbReference>
<reference evidence="9" key="1">
    <citation type="submission" date="2019-11" db="EMBL/GenBank/DDBJ databases">
        <title>Isolation and characterization of a novel species in the genus Sulfuriferula.</title>
        <authorList>
            <person name="Mochizuki J."/>
            <person name="Kojima H."/>
            <person name="Fukui M."/>
        </authorList>
    </citation>
    <scope>NUCLEOTIDE SEQUENCE [LARGE SCALE GENOMIC DNA]</scope>
    <source>
        <strain evidence="9">SGTM</strain>
    </source>
</reference>
<dbReference type="HAMAP" id="MF_00081">
    <property type="entry name" value="HrcA"/>
    <property type="match status" value="1"/>
</dbReference>
<feature type="domain" description="Heat-inducible transcription repressor HrcA C-terminal" evidence="6">
    <location>
        <begin position="103"/>
        <end position="322"/>
    </location>
</feature>
<gene>
    <name evidence="5 8" type="primary">hrcA</name>
    <name evidence="8" type="ORF">SFSGTM_08090</name>
</gene>
<dbReference type="Gene3D" id="1.10.10.10">
    <property type="entry name" value="Winged helix-like DNA-binding domain superfamily/Winged helix DNA-binding domain"/>
    <property type="match status" value="1"/>
</dbReference>
<dbReference type="AlphaFoldDB" id="A0A809RMS6"/>
<keyword evidence="2 5" id="KW-0805">Transcription regulation</keyword>
<protein>
    <recommendedName>
        <fullName evidence="5">Heat-inducible transcription repressor HrcA</fullName>
    </recommendedName>
</protein>
<dbReference type="EMBL" id="AP021881">
    <property type="protein sequence ID" value="BBP00101.1"/>
    <property type="molecule type" value="Genomic_DNA"/>
</dbReference>
<dbReference type="Gene3D" id="3.30.390.60">
    <property type="entry name" value="Heat-inducible transcription repressor hrca homolog, domain 3"/>
    <property type="match status" value="1"/>
</dbReference>
<sequence>MLTERARILLKTLVERYIADGQPVGSRTLSQYAALDLSSASIRNVMADLEDMGLVCSPHTSAGRIPTVQGYRLFVDSLMTVKPLNNIEIDQLEAQLHPDDPQRIVSNASQLLSQLTQFAGVVMIPRRRNAAFQQIEFMRLAEKRVLLIIVTTDGEVQNRVLTTERNHTSAELSRAAQMLNQHYAGMTFDKVRQRMQAELQSLHQDINGLMNLALNASEVVLNQKNEALVLSGERNLLRVNDLSSNMERMRNLFDLFEQKTSLIQLLDLSQQAEGVQIFIGSESEVIPLDECSVVTSPYQVNGEIVGTLGVVGPTRMAYERIVPIVDITAKLLSNALSFH</sequence>
<evidence type="ECO:0000259" key="7">
    <source>
        <dbReference type="Pfam" id="PF03444"/>
    </source>
</evidence>
<dbReference type="InterPro" id="IPR029016">
    <property type="entry name" value="GAF-like_dom_sf"/>
</dbReference>
<keyword evidence="1 5" id="KW-0678">Repressor</keyword>
<dbReference type="Pfam" id="PF01628">
    <property type="entry name" value="HrcA"/>
    <property type="match status" value="1"/>
</dbReference>
<dbReference type="Pfam" id="PF03444">
    <property type="entry name" value="WHD_HrcA"/>
    <property type="match status" value="1"/>
</dbReference>
<evidence type="ECO:0000313" key="9">
    <source>
        <dbReference type="Proteomes" id="UP000463939"/>
    </source>
</evidence>